<accession>A0A7C8MT37</accession>
<keyword evidence="3" id="KW-1185">Reference proteome</keyword>
<feature type="compositionally biased region" description="Basic and acidic residues" evidence="1">
    <location>
        <begin position="732"/>
        <end position="744"/>
    </location>
</feature>
<dbReference type="AlphaFoldDB" id="A0A7C8MT37"/>
<evidence type="ECO:0000313" key="3">
    <source>
        <dbReference type="Proteomes" id="UP000481861"/>
    </source>
</evidence>
<evidence type="ECO:0000256" key="1">
    <source>
        <dbReference type="SAM" id="MobiDB-lite"/>
    </source>
</evidence>
<feature type="compositionally biased region" description="Polar residues" evidence="1">
    <location>
        <begin position="664"/>
        <end position="673"/>
    </location>
</feature>
<evidence type="ECO:0000313" key="2">
    <source>
        <dbReference type="EMBL" id="KAF2874265.1"/>
    </source>
</evidence>
<feature type="compositionally biased region" description="Acidic residues" evidence="1">
    <location>
        <begin position="643"/>
        <end position="660"/>
    </location>
</feature>
<organism evidence="2 3">
    <name type="scientific">Massariosphaeria phaeospora</name>
    <dbReference type="NCBI Taxonomy" id="100035"/>
    <lineage>
        <taxon>Eukaryota</taxon>
        <taxon>Fungi</taxon>
        <taxon>Dikarya</taxon>
        <taxon>Ascomycota</taxon>
        <taxon>Pezizomycotina</taxon>
        <taxon>Dothideomycetes</taxon>
        <taxon>Pleosporomycetidae</taxon>
        <taxon>Pleosporales</taxon>
        <taxon>Pleosporales incertae sedis</taxon>
        <taxon>Massariosphaeria</taxon>
    </lineage>
</organism>
<sequence>MLQSTARAGPAGWRLQISFGPRNEIERDGVLHVIVSTIKPDGSRTDIAGVLLGLQRRHLYFVSAEFAHGIDVESPWKTQIERALAEGKTMMDLDDTCSIDNIRNTTSQLRSSWAPVVTTESNHISTRRNLDPIVQAELARIDRNGVGHAEHAAILRDRQNNHVVEQCARIKKVEHDNNGGLSPDREPLSVHLRRRRRLFRLENLPPPLMGATGEYDSIEHPDKLRFLQYRAVEDPDFAIAPVQAPEIEGRQPQEKGNKVLDLERMWDANLPNVEFPECKDYFVYMELVDKYKTHFRRTGKLPPQNGRFVKANAPKSAQKKMDAEVQRAEKNQLKLDAYNKQLKNGEDVDFPDLVSTVCSDDRMIDDRSADWWASKYVMKKNMGRKKRARIDGWQSVVAQEHEEWCEAEMPTSEKLEEDFTLKSDGETFDLPLVYIPCQIEGLNKNFEYEQGIALSDMTSEESMANEDVIDEDTLEEEASGIIIDNQKKLEETDDSKAKVATDLSGATFASQTKPGKANGAKTETSTDLGGIAVVRREELGKEVDAKPVTSADFTGIKFVSEIKLGEKDDAKAEVLTDLTGITSASKKVPAEEGVATGDPPLHQDVVFSSEENKLPDQPATPGKEETPSDWHEREAGYYTDMSGLDDVDLSDEEDSEDEIENVPTDPSSFNDSTAPIKAKDKKVEFTYRAYRANLTRASNYEKRRRMNERAAIGQPHISQRPDLPGYRRGTRSKPEPDWDAPGIKRRDLDNRQEKIGKLSCFDRMMNVREAEHGVAYPNGINSGLNPLHMPPPSFRLGDSEKVPATRLPLHQRAWMTPRGDVLHPKKSKDPKAGFSRLIPSAEDDLFAPAFLGPTAMFSAQEGYSARCYYDSAYSRVPARREWM</sequence>
<proteinExistence type="predicted"/>
<gene>
    <name evidence="2" type="ORF">BDV95DRAFT_604451</name>
</gene>
<comment type="caution">
    <text evidence="2">The sequence shown here is derived from an EMBL/GenBank/DDBJ whole genome shotgun (WGS) entry which is preliminary data.</text>
</comment>
<protein>
    <submittedName>
        <fullName evidence="2">Uncharacterized protein</fullName>
    </submittedName>
</protein>
<dbReference type="Proteomes" id="UP000481861">
    <property type="component" value="Unassembled WGS sequence"/>
</dbReference>
<dbReference type="EMBL" id="JAADJZ010000006">
    <property type="protein sequence ID" value="KAF2874265.1"/>
    <property type="molecule type" value="Genomic_DNA"/>
</dbReference>
<name>A0A7C8MT37_9PLEO</name>
<reference evidence="2 3" key="1">
    <citation type="submission" date="2020-01" db="EMBL/GenBank/DDBJ databases">
        <authorList>
            <consortium name="DOE Joint Genome Institute"/>
            <person name="Haridas S."/>
            <person name="Albert R."/>
            <person name="Binder M."/>
            <person name="Bloem J."/>
            <person name="Labutti K."/>
            <person name="Salamov A."/>
            <person name="Andreopoulos B."/>
            <person name="Baker S.E."/>
            <person name="Barry K."/>
            <person name="Bills G."/>
            <person name="Bluhm B.H."/>
            <person name="Cannon C."/>
            <person name="Castanera R."/>
            <person name="Culley D.E."/>
            <person name="Daum C."/>
            <person name="Ezra D."/>
            <person name="Gonzalez J.B."/>
            <person name="Henrissat B."/>
            <person name="Kuo A."/>
            <person name="Liang C."/>
            <person name="Lipzen A."/>
            <person name="Lutzoni F."/>
            <person name="Magnuson J."/>
            <person name="Mondo S."/>
            <person name="Nolan M."/>
            <person name="Ohm R."/>
            <person name="Pangilinan J."/>
            <person name="Park H.-J.H."/>
            <person name="Ramirez L."/>
            <person name="Alfaro M."/>
            <person name="Sun H."/>
            <person name="Tritt A."/>
            <person name="Yoshinaga Y."/>
            <person name="Zwiers L.-H.L."/>
            <person name="Turgeon B.G."/>
            <person name="Goodwin S.B."/>
            <person name="Spatafora J.W."/>
            <person name="Crous P.W."/>
            <person name="Grigoriev I.V."/>
        </authorList>
    </citation>
    <scope>NUCLEOTIDE SEQUENCE [LARGE SCALE GENOMIC DNA]</scope>
    <source>
        <strain evidence="2 3">CBS 611.86</strain>
    </source>
</reference>
<feature type="region of interest" description="Disordered" evidence="1">
    <location>
        <begin position="709"/>
        <end position="744"/>
    </location>
</feature>
<feature type="region of interest" description="Disordered" evidence="1">
    <location>
        <begin position="608"/>
        <end position="675"/>
    </location>
</feature>
<feature type="compositionally biased region" description="Basic and acidic residues" evidence="1">
    <location>
        <begin position="622"/>
        <end position="635"/>
    </location>
</feature>